<evidence type="ECO:0000256" key="1">
    <source>
        <dbReference type="SAM" id="MobiDB-lite"/>
    </source>
</evidence>
<gene>
    <name evidence="2" type="ORF">PHLCEN_2v13194</name>
</gene>
<keyword evidence="3" id="KW-1185">Reference proteome</keyword>
<comment type="caution">
    <text evidence="2">The sequence shown here is derived from an EMBL/GenBank/DDBJ whole genome shotgun (WGS) entry which is preliminary data.</text>
</comment>
<evidence type="ECO:0000313" key="2">
    <source>
        <dbReference type="EMBL" id="PSR70922.1"/>
    </source>
</evidence>
<proteinExistence type="predicted"/>
<dbReference type="AlphaFoldDB" id="A0A2R6NG12"/>
<evidence type="ECO:0000313" key="3">
    <source>
        <dbReference type="Proteomes" id="UP000186601"/>
    </source>
</evidence>
<protein>
    <submittedName>
        <fullName evidence="2">Uncharacterized protein</fullName>
    </submittedName>
</protein>
<feature type="region of interest" description="Disordered" evidence="1">
    <location>
        <begin position="1"/>
        <end position="27"/>
    </location>
</feature>
<accession>A0A2R6NG12</accession>
<name>A0A2R6NG12_9APHY</name>
<dbReference type="Proteomes" id="UP000186601">
    <property type="component" value="Unassembled WGS sequence"/>
</dbReference>
<sequence>MPENVSSGRRLGNFLQNIGPPLQSRPTGLSPSESLLVIMSFGSVFNVNNTMMHRAMGSRGERFESWRLNSASVLQTEAYRSRTGESSCRILPGVGSILN</sequence>
<dbReference type="EMBL" id="MLYV02001302">
    <property type="protein sequence ID" value="PSR70922.1"/>
    <property type="molecule type" value="Genomic_DNA"/>
</dbReference>
<organism evidence="2 3">
    <name type="scientific">Hermanssonia centrifuga</name>
    <dbReference type="NCBI Taxonomy" id="98765"/>
    <lineage>
        <taxon>Eukaryota</taxon>
        <taxon>Fungi</taxon>
        <taxon>Dikarya</taxon>
        <taxon>Basidiomycota</taxon>
        <taxon>Agaricomycotina</taxon>
        <taxon>Agaricomycetes</taxon>
        <taxon>Polyporales</taxon>
        <taxon>Meruliaceae</taxon>
        <taxon>Hermanssonia</taxon>
    </lineage>
</organism>
<reference evidence="2 3" key="1">
    <citation type="submission" date="2018-02" db="EMBL/GenBank/DDBJ databases">
        <title>Genome sequence of the basidiomycete white-rot fungus Phlebia centrifuga.</title>
        <authorList>
            <person name="Granchi Z."/>
            <person name="Peng M."/>
            <person name="de Vries R.P."/>
            <person name="Hilden K."/>
            <person name="Makela M.R."/>
            <person name="Grigoriev I."/>
            <person name="Riley R."/>
        </authorList>
    </citation>
    <scope>NUCLEOTIDE SEQUENCE [LARGE SCALE GENOMIC DNA]</scope>
    <source>
        <strain evidence="2 3">FBCC195</strain>
    </source>
</reference>